<sequence length="197" mass="21821">MNYNRRGRGFPRNNNGNRSFTPGAANSKFNQLEARITQLTKGKVFRPSVMPPVFSTQPWNSAIVRSMASLTTAFSTIDASNVISAACNQLGLFTGTGVQISYVKMEFKVVSVACWFKLDNGYFRLLPLDLIESRAVPTQTRELTNIDCMAQKNMYATGGYVWPSSHQQLVFTNGDKGNILALEGSATGNLEWHLKIN</sequence>
<evidence type="ECO:0000313" key="2">
    <source>
        <dbReference type="EMBL" id="CAH1106843.1"/>
    </source>
</evidence>
<dbReference type="OrthoDB" id="10576289at2759"/>
<protein>
    <submittedName>
        <fullName evidence="2">Uncharacterized protein</fullName>
    </submittedName>
</protein>
<gene>
    <name evidence="2" type="ORF">PSYICH_LOCUS7200</name>
</gene>
<name>A0A9P0CV96_9CUCU</name>
<reference evidence="2" key="1">
    <citation type="submission" date="2022-01" db="EMBL/GenBank/DDBJ databases">
        <authorList>
            <person name="King R."/>
        </authorList>
    </citation>
    <scope>NUCLEOTIDE SEQUENCE</scope>
</reference>
<dbReference type="Proteomes" id="UP001153636">
    <property type="component" value="Chromosome 2"/>
</dbReference>
<feature type="region of interest" description="Disordered" evidence="1">
    <location>
        <begin position="1"/>
        <end position="25"/>
    </location>
</feature>
<keyword evidence="3" id="KW-1185">Reference proteome</keyword>
<evidence type="ECO:0000313" key="3">
    <source>
        <dbReference type="Proteomes" id="UP001153636"/>
    </source>
</evidence>
<dbReference type="AlphaFoldDB" id="A0A9P0CV96"/>
<dbReference type="EMBL" id="OV651814">
    <property type="protein sequence ID" value="CAH1106843.1"/>
    <property type="molecule type" value="Genomic_DNA"/>
</dbReference>
<evidence type="ECO:0000256" key="1">
    <source>
        <dbReference type="SAM" id="MobiDB-lite"/>
    </source>
</evidence>
<proteinExistence type="predicted"/>
<accession>A0A9P0CV96</accession>
<organism evidence="2 3">
    <name type="scientific">Psylliodes chrysocephalus</name>
    <dbReference type="NCBI Taxonomy" id="3402493"/>
    <lineage>
        <taxon>Eukaryota</taxon>
        <taxon>Metazoa</taxon>
        <taxon>Ecdysozoa</taxon>
        <taxon>Arthropoda</taxon>
        <taxon>Hexapoda</taxon>
        <taxon>Insecta</taxon>
        <taxon>Pterygota</taxon>
        <taxon>Neoptera</taxon>
        <taxon>Endopterygota</taxon>
        <taxon>Coleoptera</taxon>
        <taxon>Polyphaga</taxon>
        <taxon>Cucujiformia</taxon>
        <taxon>Chrysomeloidea</taxon>
        <taxon>Chrysomelidae</taxon>
        <taxon>Galerucinae</taxon>
        <taxon>Alticini</taxon>
        <taxon>Psylliodes</taxon>
    </lineage>
</organism>